<evidence type="ECO:0000259" key="3">
    <source>
        <dbReference type="SMART" id="SM00642"/>
    </source>
</evidence>
<dbReference type="Pfam" id="PF00128">
    <property type="entry name" value="Alpha-amylase"/>
    <property type="match status" value="1"/>
</dbReference>
<feature type="compositionally biased region" description="Basic and acidic residues" evidence="2">
    <location>
        <begin position="555"/>
        <end position="566"/>
    </location>
</feature>
<dbReference type="SUPFAM" id="SSF51445">
    <property type="entry name" value="(Trans)glycosidases"/>
    <property type="match status" value="1"/>
</dbReference>
<protein>
    <submittedName>
        <fullName evidence="4">Glycoside hydrolase family 13 protein</fullName>
    </submittedName>
</protein>
<evidence type="ECO:0000313" key="5">
    <source>
        <dbReference type="Proteomes" id="UP000778578"/>
    </source>
</evidence>
<evidence type="ECO:0000313" key="4">
    <source>
        <dbReference type="EMBL" id="MBY8876340.1"/>
    </source>
</evidence>
<dbReference type="SMART" id="SM00642">
    <property type="entry name" value="Aamy"/>
    <property type="match status" value="1"/>
</dbReference>
<dbReference type="InterPro" id="IPR045857">
    <property type="entry name" value="O16G_dom_2"/>
</dbReference>
<organism evidence="4 5">
    <name type="scientific">Actinacidiphila acidipaludis</name>
    <dbReference type="NCBI Taxonomy" id="2873382"/>
    <lineage>
        <taxon>Bacteria</taxon>
        <taxon>Bacillati</taxon>
        <taxon>Actinomycetota</taxon>
        <taxon>Actinomycetes</taxon>
        <taxon>Kitasatosporales</taxon>
        <taxon>Streptomycetaceae</taxon>
        <taxon>Actinacidiphila</taxon>
    </lineage>
</organism>
<dbReference type="RefSeq" id="WP_222959598.1">
    <property type="nucleotide sequence ID" value="NZ_JAINZZ010000001.1"/>
</dbReference>
<reference evidence="4 5" key="1">
    <citation type="submission" date="2021-08" db="EMBL/GenBank/DDBJ databases">
        <title>WGS of actinomycetes from Thailand.</title>
        <authorList>
            <person name="Thawai C."/>
        </authorList>
    </citation>
    <scope>NUCLEOTIDE SEQUENCE [LARGE SCALE GENOMIC DNA]</scope>
    <source>
        <strain evidence="4 5">PLK6-54</strain>
    </source>
</reference>
<feature type="domain" description="Glycosyl hydrolase family 13 catalytic" evidence="3">
    <location>
        <begin position="11"/>
        <end position="397"/>
    </location>
</feature>
<gene>
    <name evidence="4" type="ORF">K7862_01630</name>
</gene>
<dbReference type="EMBL" id="JAINZZ010000001">
    <property type="protein sequence ID" value="MBY8876340.1"/>
    <property type="molecule type" value="Genomic_DNA"/>
</dbReference>
<evidence type="ECO:0000256" key="1">
    <source>
        <dbReference type="ARBA" id="ARBA00008061"/>
    </source>
</evidence>
<keyword evidence="4" id="KW-0378">Hydrolase</keyword>
<dbReference type="CDD" id="cd11332">
    <property type="entry name" value="AmyAc_OligoGlu_TS"/>
    <property type="match status" value="1"/>
</dbReference>
<feature type="compositionally biased region" description="Low complexity" evidence="2">
    <location>
        <begin position="537"/>
        <end position="549"/>
    </location>
</feature>
<keyword evidence="5" id="KW-1185">Reference proteome</keyword>
<dbReference type="Gene3D" id="3.20.20.80">
    <property type="entry name" value="Glycosidases"/>
    <property type="match status" value="1"/>
</dbReference>
<proteinExistence type="inferred from homology"/>
<accession>A0ABS7PZM9</accession>
<dbReference type="PANTHER" id="PTHR10357">
    <property type="entry name" value="ALPHA-AMYLASE FAMILY MEMBER"/>
    <property type="match status" value="1"/>
</dbReference>
<dbReference type="InterPro" id="IPR006047">
    <property type="entry name" value="GH13_cat_dom"/>
</dbReference>
<dbReference type="InterPro" id="IPR017853">
    <property type="entry name" value="GH"/>
</dbReference>
<dbReference type="PANTHER" id="PTHR10357:SF179">
    <property type="entry name" value="NEUTRAL AND BASIC AMINO ACID TRANSPORT PROTEIN RBAT"/>
    <property type="match status" value="1"/>
</dbReference>
<dbReference type="Gene3D" id="3.90.400.10">
    <property type="entry name" value="Oligo-1,6-glucosidase, Domain 2"/>
    <property type="match status" value="1"/>
</dbReference>
<feature type="region of interest" description="Disordered" evidence="2">
    <location>
        <begin position="537"/>
        <end position="566"/>
    </location>
</feature>
<comment type="similarity">
    <text evidence="1">Belongs to the glycosyl hydrolase 13 family.</text>
</comment>
<name>A0ABS7PZM9_9ACTN</name>
<dbReference type="GO" id="GO:0016787">
    <property type="term" value="F:hydrolase activity"/>
    <property type="evidence" value="ECO:0007669"/>
    <property type="project" value="UniProtKB-KW"/>
</dbReference>
<dbReference type="Proteomes" id="UP000778578">
    <property type="component" value="Unassembled WGS sequence"/>
</dbReference>
<sequence>MSWWRDAVCYEIHPRSFADSDGDGIGDLRGAAAHLPYVRRLGADAVWVTPFYPSPLADGGYDIADHTAVAPDLGTLGDFDAFTGRAHALGLKVIIDLVPNHTSDAHPWFRAAVAAGPGPGRDRDRYVFRPGHGEDGELPPNDWQSAFGGPAWTRLSDGDWYLHLHAPEQPDLNWRHPEVVADFAATLRFWLDHGVDGFRIDVAHALFKAEGLPDAGPGQHQDPARNHLMPYYDQEELHPLYQSWRDLLDRHPPVAGAVAPRDRALVAESAVFDPDRLARYVRPDEMQQAFNFAFLEAPWDAAALRAVVDASLAATASVGAPVTWVLSSHDAVRPVTRYGSPARARSAALLMLALPGAAYLYQGEELGLPQAWVPDDRIRDPLWTRSGRRDRGRDGARVPIPWSGSCPPYGFSTAAPDRTWLPQPEDWSRLTAEAQEADPHSTLGLYREALRLRREHPVAAHGTLRWLSPAGAPYLAFERGGLACVVNLGTRPLPLAEAGVRGRIVLTSEPSDTGRTPHTPEVVAPDSAVWLIAANENAENDQNAASAENTAAIGKVEDREGNGSHG</sequence>
<comment type="caution">
    <text evidence="4">The sequence shown here is derived from an EMBL/GenBank/DDBJ whole genome shotgun (WGS) entry which is preliminary data.</text>
</comment>
<evidence type="ECO:0000256" key="2">
    <source>
        <dbReference type="SAM" id="MobiDB-lite"/>
    </source>
</evidence>